<dbReference type="RefSeq" id="WP_074736864.1">
    <property type="nucleotide sequence ID" value="NZ_FNNP01000003.1"/>
</dbReference>
<dbReference type="InterPro" id="IPR002686">
    <property type="entry name" value="Transposase_17"/>
</dbReference>
<reference evidence="3" key="1">
    <citation type="submission" date="2016-10" db="EMBL/GenBank/DDBJ databases">
        <authorList>
            <person name="Varghese N."/>
            <person name="Submissions S."/>
        </authorList>
    </citation>
    <scope>NUCLEOTIDE SEQUENCE [LARGE SCALE GENOMIC DNA]</scope>
    <source>
        <strain evidence="3">DSM 27839</strain>
    </source>
</reference>
<organism evidence="2 3">
    <name type="scientific">Ruegeria halocynthiae</name>
    <dbReference type="NCBI Taxonomy" id="985054"/>
    <lineage>
        <taxon>Bacteria</taxon>
        <taxon>Pseudomonadati</taxon>
        <taxon>Pseudomonadota</taxon>
        <taxon>Alphaproteobacteria</taxon>
        <taxon>Rhodobacterales</taxon>
        <taxon>Roseobacteraceae</taxon>
        <taxon>Ruegeria</taxon>
    </lineage>
</organism>
<dbReference type="GO" id="GO:0004803">
    <property type="term" value="F:transposase activity"/>
    <property type="evidence" value="ECO:0007669"/>
    <property type="project" value="InterPro"/>
</dbReference>
<dbReference type="NCBIfam" id="NF047646">
    <property type="entry name" value="REP_Tyr_transpos"/>
    <property type="match status" value="1"/>
</dbReference>
<accession>A0A1H2Z0V5</accession>
<name>A0A1H2Z0V5_9RHOB</name>
<gene>
    <name evidence="2" type="ORF">SAMN05444358_10351</name>
</gene>
<dbReference type="SUPFAM" id="SSF143422">
    <property type="entry name" value="Transposase IS200-like"/>
    <property type="match status" value="1"/>
</dbReference>
<dbReference type="PANTHER" id="PTHR36966">
    <property type="entry name" value="REP-ASSOCIATED TYROSINE TRANSPOSASE"/>
    <property type="match status" value="1"/>
</dbReference>
<proteinExistence type="predicted"/>
<keyword evidence="3" id="KW-1185">Reference proteome</keyword>
<dbReference type="InterPro" id="IPR036515">
    <property type="entry name" value="Transposase_17_sf"/>
</dbReference>
<feature type="domain" description="Transposase IS200-like" evidence="1">
    <location>
        <begin position="9"/>
        <end position="139"/>
    </location>
</feature>
<evidence type="ECO:0000313" key="2">
    <source>
        <dbReference type="EMBL" id="SDX10965.1"/>
    </source>
</evidence>
<dbReference type="GO" id="GO:0006313">
    <property type="term" value="P:DNA transposition"/>
    <property type="evidence" value="ECO:0007669"/>
    <property type="project" value="InterPro"/>
</dbReference>
<dbReference type="OrthoDB" id="9794403at2"/>
<dbReference type="GO" id="GO:0043565">
    <property type="term" value="F:sequence-specific DNA binding"/>
    <property type="evidence" value="ECO:0007669"/>
    <property type="project" value="TreeGrafter"/>
</dbReference>
<dbReference type="EMBL" id="FNNP01000003">
    <property type="protein sequence ID" value="SDX10965.1"/>
    <property type="molecule type" value="Genomic_DNA"/>
</dbReference>
<dbReference type="PANTHER" id="PTHR36966:SF1">
    <property type="entry name" value="REP-ASSOCIATED TYROSINE TRANSPOSASE"/>
    <property type="match status" value="1"/>
</dbReference>
<dbReference type="Gene3D" id="3.30.70.1290">
    <property type="entry name" value="Transposase IS200-like"/>
    <property type="match status" value="1"/>
</dbReference>
<dbReference type="InterPro" id="IPR052715">
    <property type="entry name" value="RAYT_transposase"/>
</dbReference>
<evidence type="ECO:0000313" key="3">
    <source>
        <dbReference type="Proteomes" id="UP000183400"/>
    </source>
</evidence>
<evidence type="ECO:0000259" key="1">
    <source>
        <dbReference type="SMART" id="SM01321"/>
    </source>
</evidence>
<dbReference type="Proteomes" id="UP000183400">
    <property type="component" value="Unassembled WGS sequence"/>
</dbReference>
<dbReference type="SMART" id="SM01321">
    <property type="entry name" value="Y1_Tnp"/>
    <property type="match status" value="1"/>
</dbReference>
<sequence>MSNYRRIRNPGAKYFFTVSLADRSSELLVREVAHLRAAFAVTQKERPFWCDAFVVLPDHLHAVWTLPPGDADYSTRWGAIKARFTRKVKAGGVVGWNPTLRTNSKIAKGDAGIWQRRFWEHTIRDERGYRNHLAYCWINPVKHGLVEHPTDWSYSSIHRDIRAGRVDPEWGGVVTEGTIGEP</sequence>
<protein>
    <submittedName>
        <fullName evidence="2">Putative transposase</fullName>
    </submittedName>
</protein>
<dbReference type="AlphaFoldDB" id="A0A1H2Z0V5"/>